<feature type="region of interest" description="Disordered" evidence="2">
    <location>
        <begin position="500"/>
        <end position="520"/>
    </location>
</feature>
<dbReference type="AlphaFoldDB" id="A0A0W0TPM7"/>
<dbReference type="CDD" id="cd01846">
    <property type="entry name" value="fatty_acyltransferase_like"/>
    <property type="match status" value="1"/>
</dbReference>
<dbReference type="InterPro" id="IPR036514">
    <property type="entry name" value="SGNH_hydro_sf"/>
</dbReference>
<dbReference type="Pfam" id="PF00657">
    <property type="entry name" value="Lipase_GDSL"/>
    <property type="match status" value="1"/>
</dbReference>
<feature type="compositionally biased region" description="Basic and acidic residues" evidence="2">
    <location>
        <begin position="377"/>
        <end position="394"/>
    </location>
</feature>
<evidence type="ECO:0000256" key="2">
    <source>
        <dbReference type="SAM" id="MobiDB-lite"/>
    </source>
</evidence>
<organism evidence="3 4">
    <name type="scientific">Legionella erythra</name>
    <dbReference type="NCBI Taxonomy" id="448"/>
    <lineage>
        <taxon>Bacteria</taxon>
        <taxon>Pseudomonadati</taxon>
        <taxon>Pseudomonadota</taxon>
        <taxon>Gammaproteobacteria</taxon>
        <taxon>Legionellales</taxon>
        <taxon>Legionellaceae</taxon>
        <taxon>Legionella</taxon>
    </lineage>
</organism>
<dbReference type="STRING" id="448.Lery_1374"/>
<dbReference type="PATRIC" id="fig|448.7.peg.1435"/>
<dbReference type="PANTHER" id="PTHR45642">
    <property type="entry name" value="GDSL ESTERASE/LIPASE EXL3"/>
    <property type="match status" value="1"/>
</dbReference>
<feature type="compositionally biased region" description="Basic and acidic residues" evidence="2">
    <location>
        <begin position="504"/>
        <end position="520"/>
    </location>
</feature>
<dbReference type="GO" id="GO:0016788">
    <property type="term" value="F:hydrolase activity, acting on ester bonds"/>
    <property type="evidence" value="ECO:0007669"/>
    <property type="project" value="InterPro"/>
</dbReference>
<gene>
    <name evidence="3" type="ORF">Lery_1374</name>
</gene>
<dbReference type="SUPFAM" id="SSF52266">
    <property type="entry name" value="SGNH hydrolase"/>
    <property type="match status" value="1"/>
</dbReference>
<sequence>MMLKMTRKFRHIVFLGDSLSDRGTMDRRKLFGIIPMDYLSGLKGKSPRGRFTNGFLWGDFVAATTVEQLELQRRRRQEKLPHMGRGNADLADALLTNDHGFKRRNENAFSLNDDLHVLYEGHRFARYYCEGGLTAHDYSKELTLDLGKEGARQIVSNLDEKRQALLDDDKKYTISQAEKEDTLIIEWSGANDLITVNGKPTMGEADKAIAARINNIEKLIAQGYRNVVLFNLPDLSLTPRYARKGGEEQKNAHLISVYFNKQLAKKCEELKDKYAKLNPPVFLDVFDVCSLLQEAYQDPKKYGFDQDKLTKPFTESDAFKKDKNDPVDAKKQISPSQGYMFWDDVHPTADMHAYLAEKFEQAYEHKLKVEPPPSQHDTQRKQEQRHLDELGLDRPDKALPKNIMTLLDALNKHAQSLMASSSIIRHAKGEYLDELYHRIVQAKSDLEVITDTLSALSQNKTKMATIKTHKNPVYDEFFARKHTTHSEDLINNLKKAVDAAIQAHDSRDEQKEHPTHSPQH</sequence>
<dbReference type="Proteomes" id="UP000054773">
    <property type="component" value="Unassembled WGS sequence"/>
</dbReference>
<proteinExistence type="predicted"/>
<dbReference type="InterPro" id="IPR001087">
    <property type="entry name" value="GDSL"/>
</dbReference>
<comment type="caution">
    <text evidence="3">The sequence shown here is derived from an EMBL/GenBank/DDBJ whole genome shotgun (WGS) entry which is preliminary data.</text>
</comment>
<protein>
    <submittedName>
        <fullName evidence="3">Putative thermolabile hemolysin</fullName>
    </submittedName>
</protein>
<evidence type="ECO:0000256" key="1">
    <source>
        <dbReference type="ARBA" id="ARBA00022729"/>
    </source>
</evidence>
<dbReference type="PANTHER" id="PTHR45642:SF139">
    <property type="entry name" value="SGNH HYDROLASE-TYPE ESTERASE DOMAIN-CONTAINING PROTEIN"/>
    <property type="match status" value="1"/>
</dbReference>
<feature type="region of interest" description="Disordered" evidence="2">
    <location>
        <begin position="369"/>
        <end position="394"/>
    </location>
</feature>
<name>A0A0W0TPM7_LEGER</name>
<evidence type="ECO:0000313" key="3">
    <source>
        <dbReference type="EMBL" id="KTC97535.1"/>
    </source>
</evidence>
<evidence type="ECO:0000313" key="4">
    <source>
        <dbReference type="Proteomes" id="UP000054773"/>
    </source>
</evidence>
<dbReference type="EMBL" id="LNYA01000024">
    <property type="protein sequence ID" value="KTC97535.1"/>
    <property type="molecule type" value="Genomic_DNA"/>
</dbReference>
<keyword evidence="4" id="KW-1185">Reference proteome</keyword>
<reference evidence="3 4" key="1">
    <citation type="submission" date="2015-11" db="EMBL/GenBank/DDBJ databases">
        <title>Genomic analysis of 38 Legionella species identifies large and diverse effector repertoires.</title>
        <authorList>
            <person name="Burstein D."/>
            <person name="Amaro F."/>
            <person name="Zusman T."/>
            <person name="Lifshitz Z."/>
            <person name="Cohen O."/>
            <person name="Gilbert J.A."/>
            <person name="Pupko T."/>
            <person name="Shuman H.A."/>
            <person name="Segal G."/>
        </authorList>
    </citation>
    <scope>NUCLEOTIDE SEQUENCE [LARGE SCALE GENOMIC DNA]</scope>
    <source>
        <strain evidence="3 4">SE-32A-C8</strain>
    </source>
</reference>
<dbReference type="InterPro" id="IPR050592">
    <property type="entry name" value="GDSL_lipolytic_enzyme"/>
</dbReference>
<dbReference type="Gene3D" id="3.40.50.1110">
    <property type="entry name" value="SGNH hydrolase"/>
    <property type="match status" value="1"/>
</dbReference>
<accession>A0A0W0TPM7</accession>
<keyword evidence="1" id="KW-0732">Signal</keyword>